<dbReference type="Gene3D" id="2.60.120.40">
    <property type="match status" value="1"/>
</dbReference>
<evidence type="ECO:0000256" key="9">
    <source>
        <dbReference type="ARBA" id="ARBA00023130"/>
    </source>
</evidence>
<dbReference type="AlphaFoldDB" id="A0A8D2DNW9"/>
<protein>
    <recommendedName>
        <fullName evidence="14">Tumor necrosis factor ligand superfamily member 18</fullName>
    </recommendedName>
    <alternativeName>
        <fullName evidence="15">Glucocorticoid-induced TNF-related ligand</fullName>
    </alternativeName>
</protein>
<evidence type="ECO:0000256" key="1">
    <source>
        <dbReference type="ARBA" id="ARBA00004401"/>
    </source>
</evidence>
<evidence type="ECO:0000256" key="6">
    <source>
        <dbReference type="ARBA" id="ARBA00022859"/>
    </source>
</evidence>
<dbReference type="GO" id="GO:0045785">
    <property type="term" value="P:positive regulation of cell adhesion"/>
    <property type="evidence" value="ECO:0007669"/>
    <property type="project" value="UniProtKB-ARBA"/>
</dbReference>
<dbReference type="PROSITE" id="PS00251">
    <property type="entry name" value="THD_1"/>
    <property type="match status" value="1"/>
</dbReference>
<reference evidence="18" key="2">
    <citation type="submission" date="2025-09" db="UniProtKB">
        <authorList>
            <consortium name="Ensembl"/>
        </authorList>
    </citation>
    <scope>IDENTIFICATION</scope>
</reference>
<evidence type="ECO:0000256" key="5">
    <source>
        <dbReference type="ARBA" id="ARBA00022692"/>
    </source>
</evidence>
<evidence type="ECO:0000256" key="8">
    <source>
        <dbReference type="ARBA" id="ARBA00022989"/>
    </source>
</evidence>
<dbReference type="PROSITE" id="PS50049">
    <property type="entry name" value="THD_2"/>
    <property type="match status" value="1"/>
</dbReference>
<evidence type="ECO:0000259" key="17">
    <source>
        <dbReference type="PROSITE" id="PS50049"/>
    </source>
</evidence>
<dbReference type="InterPro" id="IPR006052">
    <property type="entry name" value="TNF_dom"/>
</dbReference>
<evidence type="ECO:0000313" key="18">
    <source>
        <dbReference type="Ensembl" id="ENSSVLP00005026867.1"/>
    </source>
</evidence>
<dbReference type="InterPro" id="IPR021184">
    <property type="entry name" value="TNF_CS"/>
</dbReference>
<dbReference type="GO" id="GO:0005886">
    <property type="term" value="C:plasma membrane"/>
    <property type="evidence" value="ECO:0007669"/>
    <property type="project" value="UniProtKB-SubCell"/>
</dbReference>
<dbReference type="GO" id="GO:0042802">
    <property type="term" value="F:identical protein binding"/>
    <property type="evidence" value="ECO:0007669"/>
    <property type="project" value="UniProtKB-ARBA"/>
</dbReference>
<comment type="function">
    <text evidence="13">Cytokine that binds to TNFRSF18/AITR/GITR. Regulates T-cell responses. Can function as costimulator and lower the threshold for T-cell activation and T-cell proliferation. Important for interactions between activated T-lymphocytes and endothelial cells. Mediates activation of NF-kappa-B. Triggers increased phosphorylation of STAT1 and up-regulates expression of VCAM1 and ICAM1. Promotes leukocyte adhesion to endothelial cells. Regulates migration of monocytes from the splenic reservoir to sites of inflammation.</text>
</comment>
<dbReference type="Proteomes" id="UP000694564">
    <property type="component" value="Chromosome 12"/>
</dbReference>
<keyword evidence="5 16" id="KW-0812">Transmembrane</keyword>
<keyword evidence="6" id="KW-0391">Immunity</keyword>
<keyword evidence="4" id="KW-0202">Cytokine</keyword>
<dbReference type="GO" id="GO:0005164">
    <property type="term" value="F:tumor necrosis factor receptor binding"/>
    <property type="evidence" value="ECO:0007669"/>
    <property type="project" value="InterPro"/>
</dbReference>
<dbReference type="GO" id="GO:0060255">
    <property type="term" value="P:regulation of macromolecule metabolic process"/>
    <property type="evidence" value="ECO:0007669"/>
    <property type="project" value="UniProtKB-ARBA"/>
</dbReference>
<evidence type="ECO:0000256" key="3">
    <source>
        <dbReference type="ARBA" id="ARBA00022475"/>
    </source>
</evidence>
<dbReference type="SUPFAM" id="SSF49842">
    <property type="entry name" value="TNF-like"/>
    <property type="match status" value="1"/>
</dbReference>
<feature type="transmembrane region" description="Helical" evidence="16">
    <location>
        <begin position="50"/>
        <end position="72"/>
    </location>
</feature>
<evidence type="ECO:0000256" key="16">
    <source>
        <dbReference type="SAM" id="Phobius"/>
    </source>
</evidence>
<keyword evidence="7" id="KW-0735">Signal-anchor</keyword>
<dbReference type="GO" id="GO:0033209">
    <property type="term" value="P:tumor necrosis factor-mediated signaling pathway"/>
    <property type="evidence" value="ECO:0007669"/>
    <property type="project" value="InterPro"/>
</dbReference>
<dbReference type="GO" id="GO:0080090">
    <property type="term" value="P:regulation of primary metabolic process"/>
    <property type="evidence" value="ECO:0007669"/>
    <property type="project" value="UniProtKB-ARBA"/>
</dbReference>
<evidence type="ECO:0000256" key="10">
    <source>
        <dbReference type="ARBA" id="ARBA00023136"/>
    </source>
</evidence>
<keyword evidence="10 16" id="KW-0472">Membrane</keyword>
<keyword evidence="8 16" id="KW-1133">Transmembrane helix</keyword>
<sequence length="198" mass="21912">MLQNHPSPFTVNVCFPQLSFLQKRVLSHVENMPLSHPGSQGAQRGSYKRWLITAVVLVVCSVSALVLSSLPLKAAADSCQAKFGPLPSKWQTVPPEPSCMNKTSDWKLTVLQNGLYLIYGQVVFDTTYNGVAPLEVQLRKNKDAIQTLNNNFKIQTIGGTYELHAGDTMGLIFNSEDQILKNNTYWGIVLVANLQFTS</sequence>
<dbReference type="Ensembl" id="ENSSVLT00005029875.1">
    <property type="protein sequence ID" value="ENSSVLP00005026867.1"/>
    <property type="gene ID" value="ENSSVLG00005021284.1"/>
</dbReference>
<reference evidence="18" key="1">
    <citation type="submission" date="2025-08" db="UniProtKB">
        <authorList>
            <consortium name="Ensembl"/>
        </authorList>
    </citation>
    <scope>IDENTIFICATION</scope>
</reference>
<evidence type="ECO:0000256" key="7">
    <source>
        <dbReference type="ARBA" id="ARBA00022968"/>
    </source>
</evidence>
<keyword evidence="19" id="KW-1185">Reference proteome</keyword>
<name>A0A8D2DNW9_SCIVU</name>
<evidence type="ECO:0000313" key="19">
    <source>
        <dbReference type="Proteomes" id="UP000694564"/>
    </source>
</evidence>
<evidence type="ECO:0000256" key="11">
    <source>
        <dbReference type="ARBA" id="ARBA00023157"/>
    </source>
</evidence>
<evidence type="ECO:0000256" key="13">
    <source>
        <dbReference type="ARBA" id="ARBA00059256"/>
    </source>
</evidence>
<keyword evidence="12" id="KW-0325">Glycoprotein</keyword>
<dbReference type="GO" id="GO:0005125">
    <property type="term" value="F:cytokine activity"/>
    <property type="evidence" value="ECO:0007669"/>
    <property type="project" value="UniProtKB-KW"/>
</dbReference>
<evidence type="ECO:0000256" key="2">
    <source>
        <dbReference type="ARBA" id="ARBA00008670"/>
    </source>
</evidence>
<comment type="subcellular location">
    <subcellularLocation>
        <location evidence="1">Cell membrane</location>
        <topology evidence="1">Single-pass type II membrane protein</topology>
    </subcellularLocation>
</comment>
<comment type="similarity">
    <text evidence="2">Belongs to the tumor necrosis factor family.</text>
</comment>
<dbReference type="Pfam" id="PF00229">
    <property type="entry name" value="TNF"/>
    <property type="match status" value="1"/>
</dbReference>
<dbReference type="GeneTree" id="ENSGT00390000002560"/>
<evidence type="ECO:0000256" key="4">
    <source>
        <dbReference type="ARBA" id="ARBA00022514"/>
    </source>
</evidence>
<evidence type="ECO:0000256" key="14">
    <source>
        <dbReference type="ARBA" id="ARBA00074590"/>
    </source>
</evidence>
<dbReference type="InterPro" id="IPR042380">
    <property type="entry name" value="TNFSF18"/>
</dbReference>
<dbReference type="InterPro" id="IPR008983">
    <property type="entry name" value="Tumour_necrosis_fac-like_dom"/>
</dbReference>
<dbReference type="GO" id="GO:0005615">
    <property type="term" value="C:extracellular space"/>
    <property type="evidence" value="ECO:0007669"/>
    <property type="project" value="UniProtKB-KW"/>
</dbReference>
<dbReference type="GO" id="GO:0002309">
    <property type="term" value="P:T cell proliferation involved in immune response"/>
    <property type="evidence" value="ECO:0007669"/>
    <property type="project" value="InterPro"/>
</dbReference>
<keyword evidence="11" id="KW-1015">Disulfide bond</keyword>
<evidence type="ECO:0000256" key="12">
    <source>
        <dbReference type="ARBA" id="ARBA00023180"/>
    </source>
</evidence>
<dbReference type="OrthoDB" id="9096520at2759"/>
<proteinExistence type="inferred from homology"/>
<accession>A0A8D2DNW9</accession>
<organism evidence="18 19">
    <name type="scientific">Sciurus vulgaris</name>
    <name type="common">Eurasian red squirrel</name>
    <dbReference type="NCBI Taxonomy" id="55149"/>
    <lineage>
        <taxon>Eukaryota</taxon>
        <taxon>Metazoa</taxon>
        <taxon>Chordata</taxon>
        <taxon>Craniata</taxon>
        <taxon>Vertebrata</taxon>
        <taxon>Euteleostomi</taxon>
        <taxon>Mammalia</taxon>
        <taxon>Eutheria</taxon>
        <taxon>Euarchontoglires</taxon>
        <taxon>Glires</taxon>
        <taxon>Rodentia</taxon>
        <taxon>Sciuromorpha</taxon>
        <taxon>Sciuridae</taxon>
        <taxon>Sciurinae</taxon>
        <taxon>Sciurini</taxon>
        <taxon>Sciurus</taxon>
    </lineage>
</organism>
<keyword evidence="9" id="KW-1064">Adaptive immunity</keyword>
<dbReference type="PANTHER" id="PTHR15267">
    <property type="entry name" value="TUMOR NECROSIS FACTOR LIGAND SUPERFAMILY MEMBER 18"/>
    <property type="match status" value="1"/>
</dbReference>
<evidence type="ECO:0000256" key="15">
    <source>
        <dbReference type="ARBA" id="ARBA00078193"/>
    </source>
</evidence>
<dbReference type="FunFam" id="2.60.120.40:FF:000026">
    <property type="entry name" value="Tumor necrosis factor ligand superfamily member 18"/>
    <property type="match status" value="1"/>
</dbReference>
<dbReference type="GO" id="GO:0042129">
    <property type="term" value="P:regulation of T cell proliferation"/>
    <property type="evidence" value="ECO:0007669"/>
    <property type="project" value="TreeGrafter"/>
</dbReference>
<feature type="domain" description="THD" evidence="17">
    <location>
        <begin position="68"/>
        <end position="191"/>
    </location>
</feature>
<dbReference type="GO" id="GO:0002250">
    <property type="term" value="P:adaptive immune response"/>
    <property type="evidence" value="ECO:0007669"/>
    <property type="project" value="UniProtKB-KW"/>
</dbReference>
<dbReference type="GO" id="GO:0009986">
    <property type="term" value="C:cell surface"/>
    <property type="evidence" value="ECO:0007669"/>
    <property type="project" value="TreeGrafter"/>
</dbReference>
<dbReference type="PANTHER" id="PTHR15267:SF1">
    <property type="entry name" value="TUMOR NECROSIS FACTOR LIGAND SUPERFAMILY MEMBER 18"/>
    <property type="match status" value="1"/>
</dbReference>
<dbReference type="GO" id="GO:0002687">
    <property type="term" value="P:positive regulation of leukocyte migration"/>
    <property type="evidence" value="ECO:0007669"/>
    <property type="project" value="UniProtKB-ARBA"/>
</dbReference>
<keyword evidence="3" id="KW-1003">Cell membrane</keyword>